<sequence length="226" mass="26501">MAYNPSPKSKAILDQAWDWIQSVEYQVTVRWVFYRLLQDGIYSEKKGYRHLLSLTSKARKGFYADWRPWTLADDTRAPVLVQRQGFYGLHLRGHGFQDEDDWLARIKEEINCPLDRWASQPIYSEIWFEAAAMQGQFLHYANENMPLLAFRGDISIPEKWRSAERLAERYQDLGAPIHIYYFGDYDPKGLLIPASAWRDILAWTIVILNSKGLTKLEALESLNFHR</sequence>
<accession>X1QW86</accession>
<dbReference type="EMBL" id="BARW01001223">
    <property type="protein sequence ID" value="GAI72518.1"/>
    <property type="molecule type" value="Genomic_DNA"/>
</dbReference>
<proteinExistence type="predicted"/>
<organism evidence="1">
    <name type="scientific">marine sediment metagenome</name>
    <dbReference type="NCBI Taxonomy" id="412755"/>
    <lineage>
        <taxon>unclassified sequences</taxon>
        <taxon>metagenomes</taxon>
        <taxon>ecological metagenomes</taxon>
    </lineage>
</organism>
<feature type="non-terminal residue" evidence="1">
    <location>
        <position position="226"/>
    </location>
</feature>
<name>X1QW86_9ZZZZ</name>
<gene>
    <name evidence="1" type="ORF">S12H4_04102</name>
</gene>
<comment type="caution">
    <text evidence="1">The sequence shown here is derived from an EMBL/GenBank/DDBJ whole genome shotgun (WGS) entry which is preliminary data.</text>
</comment>
<reference evidence="1" key="1">
    <citation type="journal article" date="2014" name="Front. Microbiol.">
        <title>High frequency of phylogenetically diverse reductive dehalogenase-homologous genes in deep subseafloor sedimentary metagenomes.</title>
        <authorList>
            <person name="Kawai M."/>
            <person name="Futagami T."/>
            <person name="Toyoda A."/>
            <person name="Takaki Y."/>
            <person name="Nishi S."/>
            <person name="Hori S."/>
            <person name="Arai W."/>
            <person name="Tsubouchi T."/>
            <person name="Morono Y."/>
            <person name="Uchiyama I."/>
            <person name="Ito T."/>
            <person name="Fujiyama A."/>
            <person name="Inagaki F."/>
            <person name="Takami H."/>
        </authorList>
    </citation>
    <scope>NUCLEOTIDE SEQUENCE</scope>
    <source>
        <strain evidence="1">Expedition CK06-06</strain>
    </source>
</reference>
<evidence type="ECO:0000313" key="1">
    <source>
        <dbReference type="EMBL" id="GAI72518.1"/>
    </source>
</evidence>
<protein>
    <submittedName>
        <fullName evidence="1">Uncharacterized protein</fullName>
    </submittedName>
</protein>
<dbReference type="AlphaFoldDB" id="X1QW86"/>